<sequence>MELHKTANDIYQKCVPQVTGEYLLVIPKVEDTMANLWSSIKLQTISIKSVFHSVSSESFRDSMLRKIGDAFITGRPFSILMSAHQHSAPAPGTAGHTSLLPLHQEQTEKFHSSSRPSF</sequence>
<dbReference type="AlphaFoldDB" id="A0AAV4SU11"/>
<protein>
    <submittedName>
        <fullName evidence="2">Uncharacterized protein</fullName>
    </submittedName>
</protein>
<accession>A0AAV4SU11</accession>
<dbReference type="EMBL" id="BPLR01010147">
    <property type="protein sequence ID" value="GIY37255.1"/>
    <property type="molecule type" value="Genomic_DNA"/>
</dbReference>
<feature type="region of interest" description="Disordered" evidence="1">
    <location>
        <begin position="85"/>
        <end position="118"/>
    </location>
</feature>
<name>A0AAV4SU11_CAEEX</name>
<gene>
    <name evidence="2" type="ORF">CEXT_514491</name>
</gene>
<proteinExistence type="predicted"/>
<dbReference type="Proteomes" id="UP001054945">
    <property type="component" value="Unassembled WGS sequence"/>
</dbReference>
<reference evidence="2 3" key="1">
    <citation type="submission" date="2021-06" db="EMBL/GenBank/DDBJ databases">
        <title>Caerostris extrusa draft genome.</title>
        <authorList>
            <person name="Kono N."/>
            <person name="Arakawa K."/>
        </authorList>
    </citation>
    <scope>NUCLEOTIDE SEQUENCE [LARGE SCALE GENOMIC DNA]</scope>
</reference>
<evidence type="ECO:0000256" key="1">
    <source>
        <dbReference type="SAM" id="MobiDB-lite"/>
    </source>
</evidence>
<organism evidence="2 3">
    <name type="scientific">Caerostris extrusa</name>
    <name type="common">Bark spider</name>
    <name type="synonym">Caerostris bankana</name>
    <dbReference type="NCBI Taxonomy" id="172846"/>
    <lineage>
        <taxon>Eukaryota</taxon>
        <taxon>Metazoa</taxon>
        <taxon>Ecdysozoa</taxon>
        <taxon>Arthropoda</taxon>
        <taxon>Chelicerata</taxon>
        <taxon>Arachnida</taxon>
        <taxon>Araneae</taxon>
        <taxon>Araneomorphae</taxon>
        <taxon>Entelegynae</taxon>
        <taxon>Araneoidea</taxon>
        <taxon>Araneidae</taxon>
        <taxon>Caerostris</taxon>
    </lineage>
</organism>
<comment type="caution">
    <text evidence="2">The sequence shown here is derived from an EMBL/GenBank/DDBJ whole genome shotgun (WGS) entry which is preliminary data.</text>
</comment>
<keyword evidence="3" id="KW-1185">Reference proteome</keyword>
<evidence type="ECO:0000313" key="2">
    <source>
        <dbReference type="EMBL" id="GIY37255.1"/>
    </source>
</evidence>
<evidence type="ECO:0000313" key="3">
    <source>
        <dbReference type="Proteomes" id="UP001054945"/>
    </source>
</evidence>